<dbReference type="GO" id="GO:0005975">
    <property type="term" value="P:carbohydrate metabolic process"/>
    <property type="evidence" value="ECO:0007669"/>
    <property type="project" value="InterPro"/>
</dbReference>
<dbReference type="PANTHER" id="PTHR37469">
    <property type="entry name" value="CELLOBIONIC ACID PHOSPHORYLASE-RELATED"/>
    <property type="match status" value="1"/>
</dbReference>
<dbReference type="GO" id="GO:0016757">
    <property type="term" value="F:glycosyltransferase activity"/>
    <property type="evidence" value="ECO:0007669"/>
    <property type="project" value="UniProtKB-KW"/>
</dbReference>
<reference evidence="5 6" key="1">
    <citation type="submission" date="2010-07" db="EMBL/GenBank/DDBJ databases">
        <title>The draft genome of Paenibacillus curdlanolyticus YK9.</title>
        <authorList>
            <consortium name="US DOE Joint Genome Institute (JGI-PGF)"/>
            <person name="Lucas S."/>
            <person name="Copeland A."/>
            <person name="Lapidus A."/>
            <person name="Cheng J.-F."/>
            <person name="Bruce D."/>
            <person name="Goodwin L."/>
            <person name="Pitluck S."/>
            <person name="Land M.L."/>
            <person name="Hauser L."/>
            <person name="Chang Y.-J."/>
            <person name="Jeffries C."/>
            <person name="Anderson I.J."/>
            <person name="Johnson E."/>
            <person name="Loganathan U."/>
            <person name="Mulhopadhyay B."/>
            <person name="Kyrpides N."/>
            <person name="Woyke T.J."/>
        </authorList>
    </citation>
    <scope>NUCLEOTIDE SEQUENCE [LARGE SCALE GENOMIC DNA]</scope>
    <source>
        <strain evidence="5 6">YK9</strain>
    </source>
</reference>
<keyword evidence="6" id="KW-1185">Reference proteome</keyword>
<dbReference type="Pfam" id="PF06165">
    <property type="entry name" value="GH94_b-supersand"/>
    <property type="match status" value="1"/>
</dbReference>
<feature type="domain" description="Glycosyl hydrolase 94 catalytic" evidence="4">
    <location>
        <begin position="287"/>
        <end position="688"/>
    </location>
</feature>
<accession>E0IAQ7</accession>
<dbReference type="GO" id="GO:0030246">
    <property type="term" value="F:carbohydrate binding"/>
    <property type="evidence" value="ECO:0007669"/>
    <property type="project" value="InterPro"/>
</dbReference>
<name>E0IAQ7_9BACL</name>
<dbReference type="InterPro" id="IPR008928">
    <property type="entry name" value="6-hairpin_glycosidase_sf"/>
</dbReference>
<sequence length="767" mass="85353">MALGSFQENGSQYRIATPRTPARWFNYLFNDSYYVEVSQTGQGKSMVFQPKHRTFNREGYKYFYLRDGDTGEVWCPAYQPLKTQPEQYECVHALGWSEIRSFHNGIRAAIKVFVPVDEMCEVWRITVTNETDSRRRLSLFSAFSLENGGVMGSVCDFDVNAQVLSSYSYPYHVFYEEKEKCDNHSNRVYVFADRAIESFECSENRFFGGEDTGELPPQVAAGRCSNGKAEGETPIGVLQHALSIEPGGSETIHLVMGCARTPEEAAETRVRLLESGFDGMLEAVDRYWNTISNTFTVETPDRDLNAFMNHWLKKQIDLQTRTNRMSTYCPIRNQLQDAMGFSMIDPDGALAAMEAVLSGQSRSGFIQQWIMTDGSPPSKLCLLTHKDGPVWLVICLTALVNQSGRPSLLDRQVGFKDGGTASIYEHLLLAVDYMAQDTGSHGLCRMGDGDWNDPINGPGRRGRGESVWSTMALKYAILTLLPLCRLRGDDAAAMRLEAIADRLDHAVNEKAWDGAWYLAGFDDEGEAFGTAKDAEGRLFLNTQTWAIMSQCARGERLDQCLAAIDSLDTPAGPLLLKPAFSDWNAKWGRISVKLAGTTENGSVYCHASMFKAFADCQAGRGGQAYETIRRTLPTNPDNPPSRNLQVPIFIPNYYFGLMASPNFGKSSHHNQTGTVGWMLWTVMDYVLGVRATAEGLTISPCIPAEWPFYKVTRTFGGATYVINISNPEGVETGEADVIVNGRAHRGTLLPCEPGATYQVEVTLRKRR</sequence>
<dbReference type="SUPFAM" id="SSF48208">
    <property type="entry name" value="Six-hairpin glycosidases"/>
    <property type="match status" value="1"/>
</dbReference>
<dbReference type="Pfam" id="PF17167">
    <property type="entry name" value="Glyco_hydro_94"/>
    <property type="match status" value="1"/>
</dbReference>
<protein>
    <submittedName>
        <fullName evidence="5">Glycosyltransferase 36</fullName>
    </submittedName>
</protein>
<evidence type="ECO:0000259" key="3">
    <source>
        <dbReference type="Pfam" id="PF06165"/>
    </source>
</evidence>
<evidence type="ECO:0000256" key="2">
    <source>
        <dbReference type="ARBA" id="ARBA00022679"/>
    </source>
</evidence>
<evidence type="ECO:0000313" key="5">
    <source>
        <dbReference type="EMBL" id="EFM10461.1"/>
    </source>
</evidence>
<feature type="domain" description="Glycosyl hydrolase 94 supersandwich" evidence="3">
    <location>
        <begin position="12"/>
        <end position="268"/>
    </location>
</feature>
<dbReference type="AlphaFoldDB" id="E0IAQ7"/>
<evidence type="ECO:0000259" key="4">
    <source>
        <dbReference type="Pfam" id="PF17167"/>
    </source>
</evidence>
<dbReference type="Gene3D" id="2.60.420.10">
    <property type="entry name" value="Maltose phosphorylase, domain 3"/>
    <property type="match status" value="1"/>
</dbReference>
<dbReference type="InterPro" id="IPR033432">
    <property type="entry name" value="GH94_catalytic"/>
</dbReference>
<keyword evidence="2 5" id="KW-0808">Transferase</keyword>
<dbReference type="InterPro" id="IPR012341">
    <property type="entry name" value="6hp_glycosidase-like_sf"/>
</dbReference>
<dbReference type="STRING" id="717606.PaecuDRAFT_2897"/>
<gene>
    <name evidence="5" type="ORF">PaecuDRAFT_2897</name>
</gene>
<dbReference type="InterPro" id="IPR052047">
    <property type="entry name" value="GH94_Enzymes"/>
</dbReference>
<dbReference type="RefSeq" id="WP_006038887.1">
    <property type="nucleotide sequence ID" value="NZ_AEDD01000007.1"/>
</dbReference>
<dbReference type="eggNOG" id="COG3459">
    <property type="taxonomic scope" value="Bacteria"/>
</dbReference>
<dbReference type="OrthoDB" id="9769991at2"/>
<dbReference type="InterPro" id="IPR037018">
    <property type="entry name" value="GH65_N"/>
</dbReference>
<evidence type="ECO:0000313" key="6">
    <source>
        <dbReference type="Proteomes" id="UP000005387"/>
    </source>
</evidence>
<dbReference type="SUPFAM" id="SSF74650">
    <property type="entry name" value="Galactose mutarotase-like"/>
    <property type="match status" value="1"/>
</dbReference>
<dbReference type="PANTHER" id="PTHR37469:SF2">
    <property type="entry name" value="CELLOBIONIC ACID PHOSPHORYLASE"/>
    <property type="match status" value="1"/>
</dbReference>
<organism evidence="5 6">
    <name type="scientific">Paenibacillus curdlanolyticus YK9</name>
    <dbReference type="NCBI Taxonomy" id="717606"/>
    <lineage>
        <taxon>Bacteria</taxon>
        <taxon>Bacillati</taxon>
        <taxon>Bacillota</taxon>
        <taxon>Bacilli</taxon>
        <taxon>Bacillales</taxon>
        <taxon>Paenibacillaceae</taxon>
        <taxon>Paenibacillus</taxon>
    </lineage>
</organism>
<dbReference type="EMBL" id="AEDD01000007">
    <property type="protein sequence ID" value="EFM10461.1"/>
    <property type="molecule type" value="Genomic_DNA"/>
</dbReference>
<proteinExistence type="predicted"/>
<dbReference type="Gene3D" id="1.50.10.10">
    <property type="match status" value="1"/>
</dbReference>
<dbReference type="Proteomes" id="UP000005387">
    <property type="component" value="Unassembled WGS sequence"/>
</dbReference>
<dbReference type="CDD" id="cd11751">
    <property type="entry name" value="GH94N_like_4"/>
    <property type="match status" value="1"/>
</dbReference>
<keyword evidence="1" id="KW-0328">Glycosyltransferase</keyword>
<dbReference type="Gene3D" id="2.70.98.40">
    <property type="entry name" value="Glycoside hydrolase, family 65, N-terminal domain"/>
    <property type="match status" value="1"/>
</dbReference>
<evidence type="ECO:0000256" key="1">
    <source>
        <dbReference type="ARBA" id="ARBA00022676"/>
    </source>
</evidence>
<dbReference type="InterPro" id="IPR010383">
    <property type="entry name" value="Glyco_hydrolase_94_b-supersand"/>
</dbReference>
<dbReference type="InterPro" id="IPR011013">
    <property type="entry name" value="Gal_mutarotase_sf_dom"/>
</dbReference>